<feature type="compositionally biased region" description="Low complexity" evidence="1">
    <location>
        <begin position="148"/>
        <end position="157"/>
    </location>
</feature>
<feature type="region of interest" description="Disordered" evidence="1">
    <location>
        <begin position="136"/>
        <end position="157"/>
    </location>
</feature>
<protein>
    <submittedName>
        <fullName evidence="2">Uncharacterized protein</fullName>
    </submittedName>
</protein>
<organism evidence="2 3">
    <name type="scientific">Rubroshorea leprosula</name>
    <dbReference type="NCBI Taxonomy" id="152421"/>
    <lineage>
        <taxon>Eukaryota</taxon>
        <taxon>Viridiplantae</taxon>
        <taxon>Streptophyta</taxon>
        <taxon>Embryophyta</taxon>
        <taxon>Tracheophyta</taxon>
        <taxon>Spermatophyta</taxon>
        <taxon>Magnoliopsida</taxon>
        <taxon>eudicotyledons</taxon>
        <taxon>Gunneridae</taxon>
        <taxon>Pentapetalae</taxon>
        <taxon>rosids</taxon>
        <taxon>malvids</taxon>
        <taxon>Malvales</taxon>
        <taxon>Dipterocarpaceae</taxon>
        <taxon>Rubroshorea</taxon>
    </lineage>
</organism>
<name>A0AAV5HS44_9ROSI</name>
<dbReference type="Proteomes" id="UP001054252">
    <property type="component" value="Unassembled WGS sequence"/>
</dbReference>
<dbReference type="EMBL" id="BPVZ01000002">
    <property type="protein sequence ID" value="GKU88562.1"/>
    <property type="molecule type" value="Genomic_DNA"/>
</dbReference>
<sequence>MKCKKHLTDLSSSVGVCASCLRERLLALIAAQTQALAQAHQAHLAQAALDDRRNFDPPPLLFPRSVSPYVTRRKSDGSSVSCSHHQRFYSTPQVGPGFSSAATTTDCAASGVFNKKKGRLSLISNLFRSRSEKLNLDPRAAPSDSYEDPSSSPSSSWFSTIFSVRRKKQQSNMFYMEESSAGDRISRRVIDRGMSPVGREDNEDEGGDRSPYGSSSEASPGWRRTPVATRRSKGRSVSGLTFCLSPLVRASPNRHWNQKGGLPPEIGLPGEIRAPVKPCLATAAPFCKSRSRKLADFGRVNPNR</sequence>
<comment type="caution">
    <text evidence="2">The sequence shown here is derived from an EMBL/GenBank/DDBJ whole genome shotgun (WGS) entry which is preliminary data.</text>
</comment>
<evidence type="ECO:0000313" key="2">
    <source>
        <dbReference type="EMBL" id="GKU88562.1"/>
    </source>
</evidence>
<evidence type="ECO:0000256" key="1">
    <source>
        <dbReference type="SAM" id="MobiDB-lite"/>
    </source>
</evidence>
<dbReference type="PANTHER" id="PTHR35486:SF1">
    <property type="entry name" value="OS02G0689500 PROTEIN"/>
    <property type="match status" value="1"/>
</dbReference>
<evidence type="ECO:0000313" key="3">
    <source>
        <dbReference type="Proteomes" id="UP001054252"/>
    </source>
</evidence>
<gene>
    <name evidence="2" type="ORF">SLEP1_g2812</name>
</gene>
<keyword evidence="3" id="KW-1185">Reference proteome</keyword>
<feature type="region of interest" description="Disordered" evidence="1">
    <location>
        <begin position="186"/>
        <end position="235"/>
    </location>
</feature>
<accession>A0AAV5HS44</accession>
<dbReference type="AlphaFoldDB" id="A0AAV5HS44"/>
<reference evidence="2 3" key="1">
    <citation type="journal article" date="2021" name="Commun. Biol.">
        <title>The genome of Shorea leprosula (Dipterocarpaceae) highlights the ecological relevance of drought in aseasonal tropical rainforests.</title>
        <authorList>
            <person name="Ng K.K.S."/>
            <person name="Kobayashi M.J."/>
            <person name="Fawcett J.A."/>
            <person name="Hatakeyama M."/>
            <person name="Paape T."/>
            <person name="Ng C.H."/>
            <person name="Ang C.C."/>
            <person name="Tnah L.H."/>
            <person name="Lee C.T."/>
            <person name="Nishiyama T."/>
            <person name="Sese J."/>
            <person name="O'Brien M.J."/>
            <person name="Copetti D."/>
            <person name="Mohd Noor M.I."/>
            <person name="Ong R.C."/>
            <person name="Putra M."/>
            <person name="Sireger I.Z."/>
            <person name="Indrioko S."/>
            <person name="Kosugi Y."/>
            <person name="Izuno A."/>
            <person name="Isagi Y."/>
            <person name="Lee S.L."/>
            <person name="Shimizu K.K."/>
        </authorList>
    </citation>
    <scope>NUCLEOTIDE SEQUENCE [LARGE SCALE GENOMIC DNA]</scope>
    <source>
        <strain evidence="2">214</strain>
    </source>
</reference>
<dbReference type="PANTHER" id="PTHR35486">
    <property type="entry name" value="EXPRESSED PROTEIN"/>
    <property type="match status" value="1"/>
</dbReference>
<proteinExistence type="predicted"/>